<evidence type="ECO:0000313" key="2">
    <source>
        <dbReference type="Proteomes" id="UP000032142"/>
    </source>
</evidence>
<dbReference type="AlphaFoldDB" id="A0A0B0PPU3"/>
<reference evidence="2" key="1">
    <citation type="submission" date="2014-09" db="EMBL/GenBank/DDBJ databases">
        <authorList>
            <person name="Mudge J."/>
            <person name="Ramaraj T."/>
            <person name="Lindquist I.E."/>
            <person name="Bharti A.K."/>
            <person name="Sundararajan A."/>
            <person name="Cameron C.T."/>
            <person name="Woodward J.E."/>
            <person name="May G.D."/>
            <person name="Brubaker C."/>
            <person name="Broadhvest J."/>
            <person name="Wilkins T.A."/>
        </authorList>
    </citation>
    <scope>NUCLEOTIDE SEQUENCE</scope>
    <source>
        <strain evidence="2">cv. AKA8401</strain>
    </source>
</reference>
<gene>
    <name evidence="1" type="ORF">F383_32923</name>
</gene>
<dbReference type="Proteomes" id="UP000032142">
    <property type="component" value="Unassembled WGS sequence"/>
</dbReference>
<sequence length="20" mass="2428">MMRAQEADPINLENWNRLLL</sequence>
<organism evidence="1 2">
    <name type="scientific">Gossypium arboreum</name>
    <name type="common">Tree cotton</name>
    <name type="synonym">Gossypium nanking</name>
    <dbReference type="NCBI Taxonomy" id="29729"/>
    <lineage>
        <taxon>Eukaryota</taxon>
        <taxon>Viridiplantae</taxon>
        <taxon>Streptophyta</taxon>
        <taxon>Embryophyta</taxon>
        <taxon>Tracheophyta</taxon>
        <taxon>Spermatophyta</taxon>
        <taxon>Magnoliopsida</taxon>
        <taxon>eudicotyledons</taxon>
        <taxon>Gunneridae</taxon>
        <taxon>Pentapetalae</taxon>
        <taxon>rosids</taxon>
        <taxon>malvids</taxon>
        <taxon>Malvales</taxon>
        <taxon>Malvaceae</taxon>
        <taxon>Malvoideae</taxon>
        <taxon>Gossypium</taxon>
    </lineage>
</organism>
<keyword evidence="2" id="KW-1185">Reference proteome</keyword>
<name>A0A0B0PPU3_GOSAR</name>
<dbReference type="EMBL" id="KN432387">
    <property type="protein sequence ID" value="KHG25421.1"/>
    <property type="molecule type" value="Genomic_DNA"/>
</dbReference>
<evidence type="ECO:0000313" key="1">
    <source>
        <dbReference type="EMBL" id="KHG25421.1"/>
    </source>
</evidence>
<protein>
    <submittedName>
        <fullName evidence="1">Uncharacterized protein</fullName>
    </submittedName>
</protein>
<proteinExistence type="predicted"/>
<accession>A0A0B0PPU3</accession>